<evidence type="ECO:0000313" key="7">
    <source>
        <dbReference type="EMBL" id="UXY22719.1"/>
    </source>
</evidence>
<reference evidence="7" key="1">
    <citation type="submission" date="2022-10" db="EMBL/GenBank/DDBJ databases">
        <authorList>
            <person name="Mo P."/>
        </authorList>
    </citation>
    <scope>NUCLEOTIDE SEQUENCE</scope>
    <source>
        <strain evidence="7">HUAS 13-4</strain>
    </source>
</reference>
<keyword evidence="2 5" id="KW-0812">Transmembrane</keyword>
<evidence type="ECO:0000259" key="6">
    <source>
        <dbReference type="Pfam" id="PF01699"/>
    </source>
</evidence>
<feature type="domain" description="Sodium/calcium exchanger membrane region" evidence="6">
    <location>
        <begin position="208"/>
        <end position="347"/>
    </location>
</feature>
<dbReference type="InterPro" id="IPR044880">
    <property type="entry name" value="NCX_ion-bd_dom_sf"/>
</dbReference>
<evidence type="ECO:0000256" key="5">
    <source>
        <dbReference type="SAM" id="Phobius"/>
    </source>
</evidence>
<feature type="domain" description="Sodium/calcium exchanger membrane region" evidence="6">
    <location>
        <begin position="3"/>
        <end position="138"/>
    </location>
</feature>
<feature type="transmembrane region" description="Helical" evidence="5">
    <location>
        <begin position="273"/>
        <end position="298"/>
    </location>
</feature>
<evidence type="ECO:0000256" key="2">
    <source>
        <dbReference type="ARBA" id="ARBA00022692"/>
    </source>
</evidence>
<organism evidence="7 8">
    <name type="scientific">Streptomyces cynarae</name>
    <dbReference type="NCBI Taxonomy" id="2981134"/>
    <lineage>
        <taxon>Bacteria</taxon>
        <taxon>Bacillati</taxon>
        <taxon>Actinomycetota</taxon>
        <taxon>Actinomycetes</taxon>
        <taxon>Kitasatosporales</taxon>
        <taxon>Streptomycetaceae</taxon>
        <taxon>Streptomyces</taxon>
    </lineage>
</organism>
<feature type="transmembrane region" description="Helical" evidence="5">
    <location>
        <begin position="65"/>
        <end position="87"/>
    </location>
</feature>
<sequence length="358" mass="37253">MASILLFVAGAALLVFSAEQLIRRLVGIASGFHISLFLVSVVFTGIEFDDIVLGVALNFEDLGGVALGVVIGTALSMTGVVLALAAILTPTRVRIPRDYVLIFACAPLVMVVCALTAPLTALDGVALLGLFALFLAYVAVRESRDDTPVFRDAELYEAYSLARGSRDAPPVRRGADARAITAERTCAGAPPGDGLLAQVRERSGWTGLGLAVLALAGLVAGSAITGIGTKGILQTYGLQGTVFGATIVTVVLTVEDVFLTVEPARKGAPEIGVGNVIGSVVFSVTGKLGIVLLAGSVVIDRSVLTWHLPALLVVNGFAAYVISTGRLRRRHGFALLALYVVYWVVSFIGFGMVPADTS</sequence>
<feature type="transmembrane region" description="Helical" evidence="5">
    <location>
        <begin position="124"/>
        <end position="140"/>
    </location>
</feature>
<dbReference type="InterPro" id="IPR004837">
    <property type="entry name" value="NaCa_Exmemb"/>
</dbReference>
<feature type="transmembrane region" description="Helical" evidence="5">
    <location>
        <begin position="334"/>
        <end position="353"/>
    </location>
</feature>
<proteinExistence type="predicted"/>
<feature type="transmembrane region" description="Helical" evidence="5">
    <location>
        <begin position="240"/>
        <end position="261"/>
    </location>
</feature>
<keyword evidence="8" id="KW-1185">Reference proteome</keyword>
<feature type="transmembrane region" description="Helical" evidence="5">
    <location>
        <begin position="99"/>
        <end position="118"/>
    </location>
</feature>
<name>A0ABY6E7S9_9ACTN</name>
<protein>
    <recommendedName>
        <fullName evidence="6">Sodium/calcium exchanger membrane region domain-containing protein</fullName>
    </recommendedName>
</protein>
<evidence type="ECO:0000256" key="4">
    <source>
        <dbReference type="ARBA" id="ARBA00023136"/>
    </source>
</evidence>
<evidence type="ECO:0000256" key="1">
    <source>
        <dbReference type="ARBA" id="ARBA00004141"/>
    </source>
</evidence>
<keyword evidence="3 5" id="KW-1133">Transmembrane helix</keyword>
<accession>A0ABY6E7S9</accession>
<dbReference type="EMBL" id="CP106793">
    <property type="protein sequence ID" value="UXY22719.1"/>
    <property type="molecule type" value="Genomic_DNA"/>
</dbReference>
<evidence type="ECO:0000313" key="8">
    <source>
        <dbReference type="Proteomes" id="UP001061298"/>
    </source>
</evidence>
<keyword evidence="4 5" id="KW-0472">Membrane</keyword>
<feature type="transmembrane region" description="Helical" evidence="5">
    <location>
        <begin position="208"/>
        <end position="228"/>
    </location>
</feature>
<dbReference type="Proteomes" id="UP001061298">
    <property type="component" value="Chromosome"/>
</dbReference>
<dbReference type="Gene3D" id="1.20.1420.30">
    <property type="entry name" value="NCX, central ion-binding region"/>
    <property type="match status" value="1"/>
</dbReference>
<comment type="subcellular location">
    <subcellularLocation>
        <location evidence="1">Membrane</location>
        <topology evidence="1">Multi-pass membrane protein</topology>
    </subcellularLocation>
</comment>
<feature type="transmembrane region" description="Helical" evidence="5">
    <location>
        <begin position="304"/>
        <end position="322"/>
    </location>
</feature>
<gene>
    <name evidence="7" type="ORF">N8I84_31440</name>
</gene>
<dbReference type="Pfam" id="PF01699">
    <property type="entry name" value="Na_Ca_ex"/>
    <property type="match status" value="2"/>
</dbReference>
<dbReference type="RefSeq" id="WP_263232787.1">
    <property type="nucleotide sequence ID" value="NZ_CP106793.1"/>
</dbReference>
<evidence type="ECO:0000256" key="3">
    <source>
        <dbReference type="ARBA" id="ARBA00022989"/>
    </source>
</evidence>